<organism evidence="1 2">
    <name type="scientific">Streptomyces crystallinus</name>
    <dbReference type="NCBI Taxonomy" id="68191"/>
    <lineage>
        <taxon>Bacteria</taxon>
        <taxon>Bacillati</taxon>
        <taxon>Actinomycetota</taxon>
        <taxon>Actinomycetes</taxon>
        <taxon>Kitasatosporales</taxon>
        <taxon>Streptomycetaceae</taxon>
        <taxon>Streptomyces</taxon>
    </lineage>
</organism>
<reference evidence="1 2" key="1">
    <citation type="journal article" date="2019" name="Int. J. Syst. Evol. Microbiol.">
        <title>The Global Catalogue of Microorganisms (GCM) 10K type strain sequencing project: providing services to taxonomists for standard genome sequencing and annotation.</title>
        <authorList>
            <consortium name="The Broad Institute Genomics Platform"/>
            <consortium name="The Broad Institute Genome Sequencing Center for Infectious Disease"/>
            <person name="Wu L."/>
            <person name="Ma J."/>
        </authorList>
    </citation>
    <scope>NUCLEOTIDE SEQUENCE [LARGE SCALE GENOMIC DNA]</scope>
    <source>
        <strain evidence="1 2">JCM 5067</strain>
    </source>
</reference>
<sequence length="58" mass="5785">MSDTGEAADPARYRHCEVCHEPGADTPTRMLVGDTGGDHTSYAHAGCAAAAGAGGITP</sequence>
<keyword evidence="2" id="KW-1185">Reference proteome</keyword>
<evidence type="ECO:0000313" key="2">
    <source>
        <dbReference type="Proteomes" id="UP001500668"/>
    </source>
</evidence>
<gene>
    <name evidence="1" type="ORF">GCM10010394_30190</name>
</gene>
<protein>
    <submittedName>
        <fullName evidence="1">Uncharacterized protein</fullName>
    </submittedName>
</protein>
<dbReference type="RefSeq" id="WP_344074084.1">
    <property type="nucleotide sequence ID" value="NZ_BAAACA010000014.1"/>
</dbReference>
<evidence type="ECO:0000313" key="1">
    <source>
        <dbReference type="EMBL" id="GAA0598595.1"/>
    </source>
</evidence>
<name>A0ABN1FVF3_9ACTN</name>
<accession>A0ABN1FVF3</accession>
<dbReference type="EMBL" id="BAAACA010000014">
    <property type="protein sequence ID" value="GAA0598595.1"/>
    <property type="molecule type" value="Genomic_DNA"/>
</dbReference>
<comment type="caution">
    <text evidence="1">The sequence shown here is derived from an EMBL/GenBank/DDBJ whole genome shotgun (WGS) entry which is preliminary data.</text>
</comment>
<dbReference type="Proteomes" id="UP001500668">
    <property type="component" value="Unassembled WGS sequence"/>
</dbReference>
<proteinExistence type="predicted"/>